<comment type="caution">
    <text evidence="1">The sequence shown here is derived from an EMBL/GenBank/DDBJ whole genome shotgun (WGS) entry which is preliminary data.</text>
</comment>
<evidence type="ECO:0000313" key="2">
    <source>
        <dbReference type="Proteomes" id="UP000257109"/>
    </source>
</evidence>
<evidence type="ECO:0000313" key="1">
    <source>
        <dbReference type="EMBL" id="RDY06784.1"/>
    </source>
</evidence>
<name>A0A371HVQ8_MUCPR</name>
<dbReference type="Proteomes" id="UP000257109">
    <property type="component" value="Unassembled WGS sequence"/>
</dbReference>
<reference evidence="1" key="1">
    <citation type="submission" date="2018-05" db="EMBL/GenBank/DDBJ databases">
        <title>Draft genome of Mucuna pruriens seed.</title>
        <authorList>
            <person name="Nnadi N.E."/>
            <person name="Vos R."/>
            <person name="Hasami M.H."/>
            <person name="Devisetty U.K."/>
            <person name="Aguiy J.C."/>
        </authorList>
    </citation>
    <scope>NUCLEOTIDE SEQUENCE [LARGE SCALE GENOMIC DNA]</scope>
    <source>
        <strain evidence="1">JCA_2017</strain>
    </source>
</reference>
<feature type="non-terminal residue" evidence="1">
    <location>
        <position position="1"/>
    </location>
</feature>
<dbReference type="STRING" id="157652.A0A371HVQ8"/>
<evidence type="ECO:0008006" key="3">
    <source>
        <dbReference type="Google" id="ProtNLM"/>
    </source>
</evidence>
<dbReference type="EMBL" id="QJKJ01001612">
    <property type="protein sequence ID" value="RDY06784.1"/>
    <property type="molecule type" value="Genomic_DNA"/>
</dbReference>
<protein>
    <recommendedName>
        <fullName evidence="3">Reverse transcriptase domain-containing protein</fullName>
    </recommendedName>
</protein>
<dbReference type="OrthoDB" id="10676612at2759"/>
<proteinExistence type="predicted"/>
<dbReference type="AlphaFoldDB" id="A0A371HVQ8"/>
<sequence length="129" mass="14810">MDVSHISKSSKCDLMARFTEEEIKLVATILIALKSLGPMDIHYIDRVVKGSNSFFIVLIPKIRITPKIGGLTPILLIRCMYKVLTKNLASSSRKIRHTVISESQSTFVNSVRFYMEYFWQMGCSMMKRE</sequence>
<keyword evidence="2" id="KW-1185">Reference proteome</keyword>
<accession>A0A371HVQ8</accession>
<gene>
    <name evidence="1" type="ORF">CR513_09177</name>
</gene>
<organism evidence="1 2">
    <name type="scientific">Mucuna pruriens</name>
    <name type="common">Velvet bean</name>
    <name type="synonym">Dolichos pruriens</name>
    <dbReference type="NCBI Taxonomy" id="157652"/>
    <lineage>
        <taxon>Eukaryota</taxon>
        <taxon>Viridiplantae</taxon>
        <taxon>Streptophyta</taxon>
        <taxon>Embryophyta</taxon>
        <taxon>Tracheophyta</taxon>
        <taxon>Spermatophyta</taxon>
        <taxon>Magnoliopsida</taxon>
        <taxon>eudicotyledons</taxon>
        <taxon>Gunneridae</taxon>
        <taxon>Pentapetalae</taxon>
        <taxon>rosids</taxon>
        <taxon>fabids</taxon>
        <taxon>Fabales</taxon>
        <taxon>Fabaceae</taxon>
        <taxon>Papilionoideae</taxon>
        <taxon>50 kb inversion clade</taxon>
        <taxon>NPAAA clade</taxon>
        <taxon>indigoferoid/millettioid clade</taxon>
        <taxon>Phaseoleae</taxon>
        <taxon>Mucuna</taxon>
    </lineage>
</organism>